<dbReference type="Gene3D" id="3.40.50.150">
    <property type="entry name" value="Vaccinia Virus protein VP39"/>
    <property type="match status" value="2"/>
</dbReference>
<accession>A0A9X3I240</accession>
<keyword evidence="2" id="KW-1185">Reference proteome</keyword>
<dbReference type="AlphaFoldDB" id="A0A9X3I240"/>
<reference evidence="1" key="1">
    <citation type="submission" date="2022-11" db="EMBL/GenBank/DDBJ databases">
        <title>Salinimicrobium profundisediminis sp. nov., isolated from deep-sea sediment of the Mariana Trench.</title>
        <authorList>
            <person name="Fu H."/>
        </authorList>
    </citation>
    <scope>NUCLEOTIDE SEQUENCE</scope>
    <source>
        <strain evidence="1">MT39</strain>
    </source>
</reference>
<dbReference type="RefSeq" id="WP_266070432.1">
    <property type="nucleotide sequence ID" value="NZ_JAPJDA010000021.1"/>
</dbReference>
<gene>
    <name evidence="1" type="ORF">OQ279_13205</name>
</gene>
<proteinExistence type="predicted"/>
<dbReference type="Proteomes" id="UP001148482">
    <property type="component" value="Unassembled WGS sequence"/>
</dbReference>
<evidence type="ECO:0000313" key="1">
    <source>
        <dbReference type="EMBL" id="MCX2839108.1"/>
    </source>
</evidence>
<dbReference type="InterPro" id="IPR029063">
    <property type="entry name" value="SAM-dependent_MTases_sf"/>
</dbReference>
<dbReference type="EMBL" id="JAPJDA010000021">
    <property type="protein sequence ID" value="MCX2839108.1"/>
    <property type="molecule type" value="Genomic_DNA"/>
</dbReference>
<organism evidence="1 2">
    <name type="scientific">Salinimicrobium profundisediminis</name>
    <dbReference type="NCBI Taxonomy" id="2994553"/>
    <lineage>
        <taxon>Bacteria</taxon>
        <taxon>Pseudomonadati</taxon>
        <taxon>Bacteroidota</taxon>
        <taxon>Flavobacteriia</taxon>
        <taxon>Flavobacteriales</taxon>
        <taxon>Flavobacteriaceae</taxon>
        <taxon>Salinimicrobium</taxon>
    </lineage>
</organism>
<name>A0A9X3I240_9FLAO</name>
<comment type="caution">
    <text evidence="1">The sequence shown here is derived from an EMBL/GenBank/DDBJ whole genome shotgun (WGS) entry which is preliminary data.</text>
</comment>
<evidence type="ECO:0000313" key="2">
    <source>
        <dbReference type="Proteomes" id="UP001148482"/>
    </source>
</evidence>
<dbReference type="SUPFAM" id="SSF53335">
    <property type="entry name" value="S-adenosyl-L-methionine-dependent methyltransferases"/>
    <property type="match status" value="1"/>
</dbReference>
<protein>
    <submittedName>
        <fullName evidence="1">Uncharacterized protein</fullName>
    </submittedName>
</protein>
<sequence>MISPKINIRSTLESISAEVLNGHNYIRSDYARGILNYPAMMVPSVQEPIIEKISKTFPTEVSLMDPFMGASNTLVTAMKFGMNIFGQDINPLSLLISQVKTSYYTLQELIEAQKVLKERIERDRKTKIEVKFPNIDKWFTRPVQLHLSQIFRAIKQEPELKIRKLLWVSLGETIRLSSNDRTSTFKLHARKQSEVQKRNISAKEIFFSTLEKSIKDINNFCKILEEKKHIENNKYKYSAEVKWGNSLAEIKTKKKFQIMVTSPPYGDNHTTVTYGQFSYLPLQWIPKEDIDDSINLDYLRTTQEIDRKSLGGRKSPDFENAQNYLFQTCPTINKLFVSYNSKEKIKAEKIINFFYDLDKTIDNIIERIVPGGYMVWTIANRNVNYKEVKNTEILTELLASKNVCLVTNLERDILSKRMPNRNNFSDLMRKEKILIFQNRE</sequence>